<name>A0A0E9VP98_ANGAN</name>
<dbReference type="EMBL" id="GBXM01029504">
    <property type="protein sequence ID" value="JAH79073.1"/>
    <property type="molecule type" value="Transcribed_RNA"/>
</dbReference>
<sequence length="18" mass="2054">MESPDHHILTYLSTAAHM</sequence>
<protein>
    <submittedName>
        <fullName evidence="1">Uncharacterized protein</fullName>
    </submittedName>
</protein>
<organism evidence="1">
    <name type="scientific">Anguilla anguilla</name>
    <name type="common">European freshwater eel</name>
    <name type="synonym">Muraena anguilla</name>
    <dbReference type="NCBI Taxonomy" id="7936"/>
    <lineage>
        <taxon>Eukaryota</taxon>
        <taxon>Metazoa</taxon>
        <taxon>Chordata</taxon>
        <taxon>Craniata</taxon>
        <taxon>Vertebrata</taxon>
        <taxon>Euteleostomi</taxon>
        <taxon>Actinopterygii</taxon>
        <taxon>Neopterygii</taxon>
        <taxon>Teleostei</taxon>
        <taxon>Anguilliformes</taxon>
        <taxon>Anguillidae</taxon>
        <taxon>Anguilla</taxon>
    </lineage>
</organism>
<reference evidence="1" key="2">
    <citation type="journal article" date="2015" name="Fish Shellfish Immunol.">
        <title>Early steps in the European eel (Anguilla anguilla)-Vibrio vulnificus interaction in the gills: Role of the RtxA13 toxin.</title>
        <authorList>
            <person name="Callol A."/>
            <person name="Pajuelo D."/>
            <person name="Ebbesson L."/>
            <person name="Teles M."/>
            <person name="MacKenzie S."/>
            <person name="Amaro C."/>
        </authorList>
    </citation>
    <scope>NUCLEOTIDE SEQUENCE</scope>
</reference>
<proteinExistence type="predicted"/>
<accession>A0A0E9VP98</accession>
<evidence type="ECO:0000313" key="1">
    <source>
        <dbReference type="EMBL" id="JAH79073.1"/>
    </source>
</evidence>
<reference evidence="1" key="1">
    <citation type="submission" date="2014-11" db="EMBL/GenBank/DDBJ databases">
        <authorList>
            <person name="Amaro Gonzalez C."/>
        </authorList>
    </citation>
    <scope>NUCLEOTIDE SEQUENCE</scope>
</reference>
<dbReference type="AlphaFoldDB" id="A0A0E9VP98"/>